<gene>
    <name evidence="3" type="ORF">PCL_02593</name>
    <name evidence="2" type="ORF">Purlil1_10119</name>
</gene>
<evidence type="ECO:0000256" key="1">
    <source>
        <dbReference type="SAM" id="SignalP"/>
    </source>
</evidence>
<keyword evidence="1" id="KW-0732">Signal</keyword>
<accession>A0A2U3DZK9</accession>
<evidence type="ECO:0000313" key="5">
    <source>
        <dbReference type="Proteomes" id="UP001287286"/>
    </source>
</evidence>
<sequence>MKLTALFSSLFLTTFAAGEAIHLVNCNGGPQPISMVAYYADDHNPTQPPSDNVCLMSYGPYFYWETGIYEYCKFPTGVEFKFNIEVVAQAPGVGDYSDVGYGSNGYRKFNCFKDDKHQLFSGSRYGTCYSIYYCLPY</sequence>
<keyword evidence="5" id="KW-1185">Reference proteome</keyword>
<organism evidence="3 4">
    <name type="scientific">Purpureocillium lilacinum</name>
    <name type="common">Paecilomyces lilacinus</name>
    <dbReference type="NCBI Taxonomy" id="33203"/>
    <lineage>
        <taxon>Eukaryota</taxon>
        <taxon>Fungi</taxon>
        <taxon>Dikarya</taxon>
        <taxon>Ascomycota</taxon>
        <taxon>Pezizomycotina</taxon>
        <taxon>Sordariomycetes</taxon>
        <taxon>Hypocreomycetidae</taxon>
        <taxon>Hypocreales</taxon>
        <taxon>Ophiocordycipitaceae</taxon>
        <taxon>Purpureocillium</taxon>
    </lineage>
</organism>
<reference evidence="3" key="1">
    <citation type="submission" date="2015-05" db="EMBL/GenBank/DDBJ databases">
        <authorList>
            <person name="Wang D.B."/>
            <person name="Wang M."/>
        </authorList>
    </citation>
    <scope>NUCLEOTIDE SEQUENCE</scope>
    <source>
        <strain evidence="3">36-1</strain>
    </source>
</reference>
<reference evidence="3 4" key="2">
    <citation type="journal article" date="2016" name="Front. Microbiol.">
        <title>Genome and transcriptome sequences reveal the specific parasitism of the nematophagous Purpureocillium lilacinum 36-1.</title>
        <authorList>
            <person name="Xie J."/>
            <person name="Li S."/>
            <person name="Mo C."/>
            <person name="Xiao X."/>
            <person name="Peng D."/>
            <person name="Wang G."/>
            <person name="Xiao Y."/>
        </authorList>
    </citation>
    <scope>NUCLEOTIDE SEQUENCE [LARGE SCALE GENOMIC DNA]</scope>
    <source>
        <strain evidence="3 4">36-1</strain>
    </source>
</reference>
<feature type="signal peptide" evidence="1">
    <location>
        <begin position="1"/>
        <end position="20"/>
    </location>
</feature>
<dbReference type="Proteomes" id="UP000245956">
    <property type="component" value="Unassembled WGS sequence"/>
</dbReference>
<dbReference type="AlphaFoldDB" id="A0A2U3DZK9"/>
<evidence type="ECO:0000313" key="4">
    <source>
        <dbReference type="Proteomes" id="UP000245956"/>
    </source>
</evidence>
<feature type="chain" id="PRO_5015458687" evidence="1">
    <location>
        <begin position="21"/>
        <end position="137"/>
    </location>
</feature>
<proteinExistence type="predicted"/>
<evidence type="ECO:0000313" key="3">
    <source>
        <dbReference type="EMBL" id="PWI67672.1"/>
    </source>
</evidence>
<comment type="caution">
    <text evidence="3">The sequence shown here is derived from an EMBL/GenBank/DDBJ whole genome shotgun (WGS) entry which is preliminary data.</text>
</comment>
<reference evidence="2" key="3">
    <citation type="submission" date="2023-11" db="EMBL/GenBank/DDBJ databases">
        <authorList>
            <person name="Beijen E."/>
            <person name="Ohm R.A."/>
        </authorList>
    </citation>
    <scope>NUCLEOTIDE SEQUENCE</scope>
    <source>
        <strain evidence="2">CBS 150709</strain>
    </source>
</reference>
<reference evidence="2 5" key="4">
    <citation type="journal article" date="2024" name="Microbiol. Resour. Announc.">
        <title>Genome annotations for the ascomycete fungi Trichoderma harzianum, Trichoderma aggressivum, and Purpureocillium lilacinum.</title>
        <authorList>
            <person name="Beijen E.P.W."/>
            <person name="Ohm R.A."/>
        </authorList>
    </citation>
    <scope>NUCLEOTIDE SEQUENCE [LARGE SCALE GENOMIC DNA]</scope>
    <source>
        <strain evidence="2 5">CBS 150709</strain>
    </source>
</reference>
<protein>
    <submittedName>
        <fullName evidence="3">Uncharacterized protein</fullName>
    </submittedName>
</protein>
<evidence type="ECO:0000313" key="2">
    <source>
        <dbReference type="EMBL" id="KAK4084899.1"/>
    </source>
</evidence>
<name>A0A2U3DZK9_PURLI</name>
<dbReference type="Proteomes" id="UP001287286">
    <property type="component" value="Unassembled WGS sequence"/>
</dbReference>
<dbReference type="EMBL" id="JAWRVI010000049">
    <property type="protein sequence ID" value="KAK4084899.1"/>
    <property type="molecule type" value="Genomic_DNA"/>
</dbReference>
<dbReference type="EMBL" id="LCWV01000017">
    <property type="protein sequence ID" value="PWI67672.1"/>
    <property type="molecule type" value="Genomic_DNA"/>
</dbReference>